<protein>
    <submittedName>
        <fullName evidence="3">HIDE1 isoform X1</fullName>
    </submittedName>
</protein>
<dbReference type="Pfam" id="PF17737">
    <property type="entry name" value="Ig_C19orf38"/>
    <property type="match status" value="1"/>
</dbReference>
<evidence type="ECO:0000256" key="1">
    <source>
        <dbReference type="SAM" id="Phobius"/>
    </source>
</evidence>
<gene>
    <name evidence="3" type="ORF">PECUL_23A006857</name>
</gene>
<evidence type="ECO:0000259" key="2">
    <source>
        <dbReference type="PROSITE" id="PS50835"/>
    </source>
</evidence>
<dbReference type="AlphaFoldDB" id="A0AAD1RJT4"/>
<dbReference type="SUPFAM" id="SSF48726">
    <property type="entry name" value="Immunoglobulin"/>
    <property type="match status" value="1"/>
</dbReference>
<sequence length="216" mass="23577">MLGIPRFPRVVPMGSHRYNPVLSKATDCSANDSMGLLPAPNLTLLTEGAIFKGRSVSLQCAAPSIYQESTFHLQIRDDGKLVETKEAPKSMHSVTFTIAEFTVPGNYVCRYQQLVSTTCGISKSSNILHLTLSAVPDFTTSPPGPTKAGVPFGIIVLVGAITGLVVVVISVTITVYIKRIYDKKKKRKQRERESVWTPRDMASGLYKITAFLTSLT</sequence>
<evidence type="ECO:0000313" key="3">
    <source>
        <dbReference type="EMBL" id="CAH2273056.1"/>
    </source>
</evidence>
<dbReference type="PANTHER" id="PTHR36859:SF1">
    <property type="entry name" value="PROTEIN HIDE1"/>
    <property type="match status" value="1"/>
</dbReference>
<keyword evidence="4" id="KW-1185">Reference proteome</keyword>
<keyword evidence="1" id="KW-0472">Membrane</keyword>
<feature type="domain" description="Ig-like" evidence="2">
    <location>
        <begin position="40"/>
        <end position="128"/>
    </location>
</feature>
<keyword evidence="1" id="KW-0812">Transmembrane</keyword>
<reference evidence="3" key="1">
    <citation type="submission" date="2022-03" db="EMBL/GenBank/DDBJ databases">
        <authorList>
            <person name="Alioto T."/>
            <person name="Alioto T."/>
            <person name="Gomez Garrido J."/>
        </authorList>
    </citation>
    <scope>NUCLEOTIDE SEQUENCE</scope>
</reference>
<name>A0AAD1RJT4_PELCU</name>
<keyword evidence="1" id="KW-1133">Transmembrane helix</keyword>
<dbReference type="PANTHER" id="PTHR36859">
    <property type="entry name" value="PROTEIN HIDE1"/>
    <property type="match status" value="1"/>
</dbReference>
<dbReference type="Gene3D" id="2.60.40.10">
    <property type="entry name" value="Immunoglobulins"/>
    <property type="match status" value="1"/>
</dbReference>
<proteinExistence type="predicted"/>
<dbReference type="InterPro" id="IPR041066">
    <property type="entry name" value="C19orf38_Ig"/>
</dbReference>
<dbReference type="InterPro" id="IPR013783">
    <property type="entry name" value="Ig-like_fold"/>
</dbReference>
<dbReference type="EMBL" id="OW240914">
    <property type="protein sequence ID" value="CAH2273056.1"/>
    <property type="molecule type" value="Genomic_DNA"/>
</dbReference>
<feature type="transmembrane region" description="Helical" evidence="1">
    <location>
        <begin position="152"/>
        <end position="177"/>
    </location>
</feature>
<evidence type="ECO:0000313" key="4">
    <source>
        <dbReference type="Proteomes" id="UP001295444"/>
    </source>
</evidence>
<dbReference type="InterPro" id="IPR036179">
    <property type="entry name" value="Ig-like_dom_sf"/>
</dbReference>
<accession>A0AAD1RJT4</accession>
<organism evidence="3 4">
    <name type="scientific">Pelobates cultripes</name>
    <name type="common">Western spadefoot toad</name>
    <dbReference type="NCBI Taxonomy" id="61616"/>
    <lineage>
        <taxon>Eukaryota</taxon>
        <taxon>Metazoa</taxon>
        <taxon>Chordata</taxon>
        <taxon>Craniata</taxon>
        <taxon>Vertebrata</taxon>
        <taxon>Euteleostomi</taxon>
        <taxon>Amphibia</taxon>
        <taxon>Batrachia</taxon>
        <taxon>Anura</taxon>
        <taxon>Pelobatoidea</taxon>
        <taxon>Pelobatidae</taxon>
        <taxon>Pelobates</taxon>
    </lineage>
</organism>
<dbReference type="InterPro" id="IPR007110">
    <property type="entry name" value="Ig-like_dom"/>
</dbReference>
<dbReference type="Proteomes" id="UP001295444">
    <property type="component" value="Chromosome 03"/>
</dbReference>
<dbReference type="InterPro" id="IPR040438">
    <property type="entry name" value="HIDE1"/>
</dbReference>
<dbReference type="PROSITE" id="PS50835">
    <property type="entry name" value="IG_LIKE"/>
    <property type="match status" value="1"/>
</dbReference>